<evidence type="ECO:0000313" key="3">
    <source>
        <dbReference type="EMBL" id="TCP61271.1"/>
    </source>
</evidence>
<dbReference type="AlphaFoldDB" id="A0A4R2RNB3"/>
<sequence length="182" mass="20335">MVDETTVKETQPTATETPKEPTKAPEHQIPKARFDEVNAKYKEAQTQLEQLLSEREAQAKTAKEQQGKFEELYKSTADELTRAKDGHKTSTARVQQLESVIQGLLNVKLEGIPKEFHDLVPANLPPEAQLEWLASAEKKGLFGHLRQEQPVGQATNPAKAQTVDLDQLTPLQLLKIGYSQRA</sequence>
<protein>
    <recommendedName>
        <fullName evidence="5">Minor structural protein GP20</fullName>
    </recommendedName>
</protein>
<feature type="region of interest" description="Disordered" evidence="2">
    <location>
        <begin position="1"/>
        <end position="28"/>
    </location>
</feature>
<feature type="coiled-coil region" evidence="1">
    <location>
        <begin position="34"/>
        <end position="68"/>
    </location>
</feature>
<dbReference type="RefSeq" id="WP_131920463.1">
    <property type="nucleotide sequence ID" value="NZ_JAOQNU010000030.1"/>
</dbReference>
<evidence type="ECO:0000313" key="4">
    <source>
        <dbReference type="Proteomes" id="UP000294813"/>
    </source>
</evidence>
<accession>A0A4R2RNB3</accession>
<evidence type="ECO:0000256" key="1">
    <source>
        <dbReference type="SAM" id="Coils"/>
    </source>
</evidence>
<dbReference type="EMBL" id="SLXT01000029">
    <property type="protein sequence ID" value="TCP61271.1"/>
    <property type="molecule type" value="Genomic_DNA"/>
</dbReference>
<feature type="compositionally biased region" description="Basic and acidic residues" evidence="2">
    <location>
        <begin position="17"/>
        <end position="28"/>
    </location>
</feature>
<keyword evidence="1" id="KW-0175">Coiled coil</keyword>
<dbReference type="OrthoDB" id="2081899at2"/>
<proteinExistence type="predicted"/>
<evidence type="ECO:0008006" key="5">
    <source>
        <dbReference type="Google" id="ProtNLM"/>
    </source>
</evidence>
<dbReference type="Proteomes" id="UP000294813">
    <property type="component" value="Unassembled WGS sequence"/>
</dbReference>
<evidence type="ECO:0000256" key="2">
    <source>
        <dbReference type="SAM" id="MobiDB-lite"/>
    </source>
</evidence>
<gene>
    <name evidence="3" type="ORF">EDD73_12924</name>
</gene>
<keyword evidence="4" id="KW-1185">Reference proteome</keyword>
<comment type="caution">
    <text evidence="3">The sequence shown here is derived from an EMBL/GenBank/DDBJ whole genome shotgun (WGS) entry which is preliminary data.</text>
</comment>
<organism evidence="3 4">
    <name type="scientific">Heliophilum fasciatum</name>
    <dbReference type="NCBI Taxonomy" id="35700"/>
    <lineage>
        <taxon>Bacteria</taxon>
        <taxon>Bacillati</taxon>
        <taxon>Bacillota</taxon>
        <taxon>Clostridia</taxon>
        <taxon>Eubacteriales</taxon>
        <taxon>Heliobacteriaceae</taxon>
        <taxon>Heliophilum</taxon>
    </lineage>
</organism>
<name>A0A4R2RNB3_9FIRM</name>
<reference evidence="3 4" key="1">
    <citation type="submission" date="2019-03" db="EMBL/GenBank/DDBJ databases">
        <title>Genomic Encyclopedia of Type Strains, Phase IV (KMG-IV): sequencing the most valuable type-strain genomes for metagenomic binning, comparative biology and taxonomic classification.</title>
        <authorList>
            <person name="Goeker M."/>
        </authorList>
    </citation>
    <scope>NUCLEOTIDE SEQUENCE [LARGE SCALE GENOMIC DNA]</scope>
    <source>
        <strain evidence="3 4">DSM 11170</strain>
    </source>
</reference>